<feature type="non-terminal residue" evidence="19">
    <location>
        <position position="312"/>
    </location>
</feature>
<dbReference type="GO" id="GO:0006915">
    <property type="term" value="P:apoptotic process"/>
    <property type="evidence" value="ECO:0007669"/>
    <property type="project" value="UniProtKB-KW"/>
</dbReference>
<evidence type="ECO:0000256" key="13">
    <source>
        <dbReference type="ARBA" id="ARBA00032155"/>
    </source>
</evidence>
<evidence type="ECO:0000256" key="15">
    <source>
        <dbReference type="ARBA" id="ARBA00046843"/>
    </source>
</evidence>
<comment type="subunit">
    <text evidence="15">Part of the multisynthetase complex (MSC), a multisubunit complex that groups tRNA ligases for Arg (RARS1), Asp (DARS1), Gln (QARS1), Ile (IARS1), Leu (LARS1), Lys (KARS1), Met (MARS1) the bifunctional ligase for Glu and Pro (EPRS1) and the auxiliary subunits AIMP1/p43, AIMP2/p38 and EEF1E1/p18. Interacts (via N-terminus) with KARS1. Interacts with EPRS1. Forms a linear complex that contains MARS1, EEF1E1, EPRS1 and AIMP2 that is at the core of the multisubunit complex. Binds FUBP1 (via C-terminus). Interacts in both its unphosphorylated and phosphorylated forms with p53/TP53 (via N-terminus) in the nucleus following UV irradiation. Interacts (via N-terminus) with PRKN/parkin (via first RING-type domain). Interacts with TARS3.</text>
</comment>
<feature type="domain" description="AIMP2 thioredoxin-like" evidence="18">
    <location>
        <begin position="111"/>
        <end position="201"/>
    </location>
</feature>
<feature type="non-terminal residue" evidence="19">
    <location>
        <position position="1"/>
    </location>
</feature>
<keyword evidence="9" id="KW-0832">Ubl conjugation</keyword>
<keyword evidence="11" id="KW-0539">Nucleus</keyword>
<dbReference type="Pfam" id="PF16780">
    <property type="entry name" value="AIMP2_LysRS_bd"/>
    <property type="match status" value="1"/>
</dbReference>
<keyword evidence="7" id="KW-0053">Apoptosis</keyword>
<dbReference type="InterPro" id="IPR036282">
    <property type="entry name" value="Glutathione-S-Trfase_C_sf"/>
</dbReference>
<dbReference type="GO" id="GO:0005829">
    <property type="term" value="C:cytosol"/>
    <property type="evidence" value="ECO:0007669"/>
    <property type="project" value="UniProtKB-SubCell"/>
</dbReference>
<keyword evidence="8" id="KW-0221">Differentiation</keyword>
<evidence type="ECO:0000256" key="1">
    <source>
        <dbReference type="ARBA" id="ARBA00004123"/>
    </source>
</evidence>
<evidence type="ECO:0000256" key="3">
    <source>
        <dbReference type="ARBA" id="ARBA00015852"/>
    </source>
</evidence>
<keyword evidence="4" id="KW-0217">Developmental protein</keyword>
<dbReference type="AlphaFoldDB" id="A0A8X8BHQ0"/>
<keyword evidence="20" id="KW-1185">Reference proteome</keyword>
<dbReference type="InterPro" id="IPR041503">
    <property type="entry name" value="AIMP2_thioredoxin"/>
</dbReference>
<evidence type="ECO:0000256" key="14">
    <source>
        <dbReference type="ARBA" id="ARBA00045863"/>
    </source>
</evidence>
<evidence type="ECO:0000256" key="12">
    <source>
        <dbReference type="ARBA" id="ARBA00031241"/>
    </source>
</evidence>
<evidence type="ECO:0000256" key="7">
    <source>
        <dbReference type="ARBA" id="ARBA00022703"/>
    </source>
</evidence>
<keyword evidence="5" id="KW-0963">Cytoplasm</keyword>
<dbReference type="GO" id="GO:0005634">
    <property type="term" value="C:nucleus"/>
    <property type="evidence" value="ECO:0007669"/>
    <property type="project" value="UniProtKB-SubCell"/>
</dbReference>
<dbReference type="GO" id="GO:0030154">
    <property type="term" value="P:cell differentiation"/>
    <property type="evidence" value="ECO:0007669"/>
    <property type="project" value="UniProtKB-KW"/>
</dbReference>
<gene>
    <name evidence="19" type="primary">Aimp2</name>
    <name evidence="19" type="ORF">GTO96_0007920</name>
</gene>
<comment type="function">
    <text evidence="14">Required for assembly and stability of the aminoacyl-tRNA synthase complex. Mediates ubiquitination and degradation of FUBP1, a transcriptional activator of MYC, leading to MYC down-regulation which is required for aveolar type II cell differentiation. Blocks MDM2-mediated ubiquitination and degradation of p53/TP53. Functions as a proapoptotic factor.</text>
</comment>
<proteinExistence type="predicted"/>
<protein>
    <recommendedName>
        <fullName evidence="3">Aminoacyl tRNA synthase complex-interacting multifunctional protein 2</fullName>
    </recommendedName>
    <alternativeName>
        <fullName evidence="13">Multisynthase complex auxiliary component p38</fullName>
    </alternativeName>
    <alternativeName>
        <fullName evidence="12">Protein JTV-1</fullName>
    </alternativeName>
</protein>
<evidence type="ECO:0000259" key="18">
    <source>
        <dbReference type="Pfam" id="PF18569"/>
    </source>
</evidence>
<dbReference type="Pfam" id="PF00043">
    <property type="entry name" value="GST_C"/>
    <property type="match status" value="1"/>
</dbReference>
<dbReference type="InterPro" id="IPR031889">
    <property type="entry name" value="AIMP2_LysRS-bd"/>
</dbReference>
<organism evidence="19 20">
    <name type="scientific">Polypterus senegalus</name>
    <name type="common">Senegal bichir</name>
    <dbReference type="NCBI Taxonomy" id="55291"/>
    <lineage>
        <taxon>Eukaryota</taxon>
        <taxon>Metazoa</taxon>
        <taxon>Chordata</taxon>
        <taxon>Craniata</taxon>
        <taxon>Vertebrata</taxon>
        <taxon>Euteleostomi</taxon>
        <taxon>Actinopterygii</taxon>
        <taxon>Polypteriformes</taxon>
        <taxon>Polypteridae</taxon>
        <taxon>Polypterus</taxon>
    </lineage>
</organism>
<dbReference type="Gene3D" id="1.20.1050.130">
    <property type="match status" value="1"/>
</dbReference>
<evidence type="ECO:0000259" key="17">
    <source>
        <dbReference type="Pfam" id="PF16780"/>
    </source>
</evidence>
<name>A0A8X8BHQ0_POLSE</name>
<dbReference type="Proteomes" id="UP000886611">
    <property type="component" value="Unassembled WGS sequence"/>
</dbReference>
<feature type="domain" description="AIMP2 lysyl-tRNA synthetase binding" evidence="17">
    <location>
        <begin position="1"/>
        <end position="38"/>
    </location>
</feature>
<evidence type="ECO:0000256" key="2">
    <source>
        <dbReference type="ARBA" id="ARBA00004514"/>
    </source>
</evidence>
<feature type="domain" description="Glutathione S-transferase C-terminal" evidence="16">
    <location>
        <begin position="240"/>
        <end position="302"/>
    </location>
</feature>
<keyword evidence="10" id="KW-0648">Protein biosynthesis</keyword>
<evidence type="ECO:0000256" key="4">
    <source>
        <dbReference type="ARBA" id="ARBA00022473"/>
    </source>
</evidence>
<evidence type="ECO:0000256" key="9">
    <source>
        <dbReference type="ARBA" id="ARBA00022843"/>
    </source>
</evidence>
<dbReference type="PANTHER" id="PTHR13438:SF2">
    <property type="entry name" value="AMINOACYL TRNA SYNTHASE COMPLEX-INTERACTING MULTIFUNCTIONAL PROTEIN 2"/>
    <property type="match status" value="1"/>
</dbReference>
<evidence type="ECO:0000256" key="5">
    <source>
        <dbReference type="ARBA" id="ARBA00022490"/>
    </source>
</evidence>
<dbReference type="PANTHER" id="PTHR13438">
    <property type="entry name" value="AMINOACYL TRNA SYNTHASE COMPLEX-INTERACTING MULTIFUNCTIONAL PROTEIN"/>
    <property type="match status" value="1"/>
</dbReference>
<evidence type="ECO:0000256" key="10">
    <source>
        <dbReference type="ARBA" id="ARBA00022917"/>
    </source>
</evidence>
<comment type="caution">
    <text evidence="19">The sequence shown here is derived from an EMBL/GenBank/DDBJ whole genome shotgun (WGS) entry which is preliminary data.</text>
</comment>
<keyword evidence="6" id="KW-0597">Phosphoprotein</keyword>
<evidence type="ECO:0000313" key="20">
    <source>
        <dbReference type="Proteomes" id="UP000886611"/>
    </source>
</evidence>
<dbReference type="SUPFAM" id="SSF47616">
    <property type="entry name" value="GST C-terminal domain-like"/>
    <property type="match status" value="1"/>
</dbReference>
<comment type="subcellular location">
    <subcellularLocation>
        <location evidence="2">Cytoplasm</location>
        <location evidence="2">Cytosol</location>
    </subcellularLocation>
    <subcellularLocation>
        <location evidence="1">Nucleus</location>
    </subcellularLocation>
</comment>
<dbReference type="GO" id="GO:0006412">
    <property type="term" value="P:translation"/>
    <property type="evidence" value="ECO:0007669"/>
    <property type="project" value="UniProtKB-KW"/>
</dbReference>
<dbReference type="EMBL" id="JAATIS010009265">
    <property type="protein sequence ID" value="KAG2455681.1"/>
    <property type="molecule type" value="Genomic_DNA"/>
</dbReference>
<sequence length="312" mass="34578">MYQVKPISGREIHVDLPTCMYRLPNIHRDDGDRDHAFQDAEADPAVKALEARQDEIMRRLYELKAAVEGLSKTITTPDADIDVAHLSEVVNSKPLAGTADLDILLGKNYGALRDIVINANPSHPPLSLLVLHCLLRERFHVLSTVHVHSSVSNVPPHLLACFEEQDKNQSRHDFQLGFTLIWKDVPTPQMKFSIQNMCPIEGEGNIARFLFALLGQQQDPITATLVDSWIDMAIFQLAQGSSKEKAAVLRTINAALGRSPWLVGAHRSLADIVTCCVVLQAAGPVAIPANVQKWMKSCENLPEFNGVYKLLQ</sequence>
<evidence type="ECO:0000256" key="6">
    <source>
        <dbReference type="ARBA" id="ARBA00022553"/>
    </source>
</evidence>
<evidence type="ECO:0000259" key="16">
    <source>
        <dbReference type="Pfam" id="PF00043"/>
    </source>
</evidence>
<evidence type="ECO:0000256" key="8">
    <source>
        <dbReference type="ARBA" id="ARBA00022782"/>
    </source>
</evidence>
<accession>A0A8X8BHQ0</accession>
<evidence type="ECO:0000313" key="19">
    <source>
        <dbReference type="EMBL" id="KAG2455681.1"/>
    </source>
</evidence>
<dbReference type="GO" id="GO:0017101">
    <property type="term" value="C:aminoacyl-tRNA synthetase multienzyme complex"/>
    <property type="evidence" value="ECO:0007669"/>
    <property type="project" value="InterPro"/>
</dbReference>
<dbReference type="Pfam" id="PF18569">
    <property type="entry name" value="Thioredoxin_16"/>
    <property type="match status" value="1"/>
</dbReference>
<dbReference type="InterPro" id="IPR004046">
    <property type="entry name" value="GST_C"/>
</dbReference>
<dbReference type="InterPro" id="IPR042360">
    <property type="entry name" value="AIMP2"/>
</dbReference>
<reference evidence="19 20" key="1">
    <citation type="journal article" date="2021" name="Cell">
        <title>Tracing the genetic footprints of vertebrate landing in non-teleost ray-finned fishes.</title>
        <authorList>
            <person name="Bi X."/>
            <person name="Wang K."/>
            <person name="Yang L."/>
            <person name="Pan H."/>
            <person name="Jiang H."/>
            <person name="Wei Q."/>
            <person name="Fang M."/>
            <person name="Yu H."/>
            <person name="Zhu C."/>
            <person name="Cai Y."/>
            <person name="He Y."/>
            <person name="Gan X."/>
            <person name="Zeng H."/>
            <person name="Yu D."/>
            <person name="Zhu Y."/>
            <person name="Jiang H."/>
            <person name="Qiu Q."/>
            <person name="Yang H."/>
            <person name="Zhang Y.E."/>
            <person name="Wang W."/>
            <person name="Zhu M."/>
            <person name="He S."/>
            <person name="Zhang G."/>
        </authorList>
    </citation>
    <scope>NUCLEOTIDE SEQUENCE [LARGE SCALE GENOMIC DNA]</scope>
    <source>
        <strain evidence="19">Bchr_013</strain>
    </source>
</reference>
<evidence type="ECO:0000256" key="11">
    <source>
        <dbReference type="ARBA" id="ARBA00023242"/>
    </source>
</evidence>